<accession>A0ABP0TN26</accession>
<dbReference type="Gene3D" id="3.30.200.20">
    <property type="entry name" value="Phosphorylase Kinase, domain 1"/>
    <property type="match status" value="1"/>
</dbReference>
<feature type="domain" description="Protein kinase" evidence="10">
    <location>
        <begin position="128"/>
        <end position="389"/>
    </location>
</feature>
<dbReference type="CDD" id="cd13999">
    <property type="entry name" value="STKc_MAP3K-like"/>
    <property type="match status" value="1"/>
</dbReference>
<evidence type="ECO:0000256" key="4">
    <source>
        <dbReference type="ARBA" id="ARBA00022741"/>
    </source>
</evidence>
<dbReference type="SUPFAM" id="SSF56112">
    <property type="entry name" value="Protein kinase-like (PK-like)"/>
    <property type="match status" value="1"/>
</dbReference>
<proteinExistence type="inferred from homology"/>
<dbReference type="PROSITE" id="PS50088">
    <property type="entry name" value="ANK_REPEAT"/>
    <property type="match status" value="1"/>
</dbReference>
<keyword evidence="12" id="KW-1185">Reference proteome</keyword>
<dbReference type="InterPro" id="IPR002110">
    <property type="entry name" value="Ankyrin_rpt"/>
</dbReference>
<keyword evidence="3" id="KW-0808">Transferase</keyword>
<evidence type="ECO:0000256" key="6">
    <source>
        <dbReference type="ARBA" id="ARBA00022840"/>
    </source>
</evidence>
<evidence type="ECO:0000256" key="8">
    <source>
        <dbReference type="PROSITE-ProRule" id="PRU10141"/>
    </source>
</evidence>
<organism evidence="11 12">
    <name type="scientific">Sphagnum troendelagicum</name>
    <dbReference type="NCBI Taxonomy" id="128251"/>
    <lineage>
        <taxon>Eukaryota</taxon>
        <taxon>Viridiplantae</taxon>
        <taxon>Streptophyta</taxon>
        <taxon>Embryophyta</taxon>
        <taxon>Bryophyta</taxon>
        <taxon>Sphagnophytina</taxon>
        <taxon>Sphagnopsida</taxon>
        <taxon>Sphagnales</taxon>
        <taxon>Sphagnaceae</taxon>
        <taxon>Sphagnum</taxon>
    </lineage>
</organism>
<feature type="repeat" description="ANK" evidence="7">
    <location>
        <begin position="39"/>
        <end position="71"/>
    </location>
</feature>
<dbReference type="Gene3D" id="1.25.40.20">
    <property type="entry name" value="Ankyrin repeat-containing domain"/>
    <property type="match status" value="1"/>
</dbReference>
<evidence type="ECO:0000256" key="1">
    <source>
        <dbReference type="ARBA" id="ARBA00005843"/>
    </source>
</evidence>
<dbReference type="InterPro" id="IPR001245">
    <property type="entry name" value="Ser-Thr/Tyr_kinase_cat_dom"/>
</dbReference>
<evidence type="ECO:0000256" key="9">
    <source>
        <dbReference type="RuleBase" id="RU000304"/>
    </source>
</evidence>
<keyword evidence="6 8" id="KW-0067">ATP-binding</keyword>
<keyword evidence="2 9" id="KW-0723">Serine/threonine-protein kinase</keyword>
<dbReference type="InterPro" id="IPR017441">
    <property type="entry name" value="Protein_kinase_ATP_BS"/>
</dbReference>
<dbReference type="InterPro" id="IPR051681">
    <property type="entry name" value="Ser/Thr_Kinases-Pseudokinases"/>
</dbReference>
<reference evidence="11" key="1">
    <citation type="submission" date="2024-02" db="EMBL/GenBank/DDBJ databases">
        <authorList>
            <consortium name="ELIXIR-Norway"/>
            <consortium name="Elixir Norway"/>
        </authorList>
    </citation>
    <scope>NUCLEOTIDE SEQUENCE</scope>
</reference>
<evidence type="ECO:0000313" key="12">
    <source>
        <dbReference type="Proteomes" id="UP001497512"/>
    </source>
</evidence>
<dbReference type="PANTHER" id="PTHR44329:SF289">
    <property type="entry name" value="SERINE_THREONINE-PROTEIN KINASE VIK"/>
    <property type="match status" value="1"/>
</dbReference>
<keyword evidence="7" id="KW-0040">ANK repeat</keyword>
<dbReference type="InterPro" id="IPR008271">
    <property type="entry name" value="Ser/Thr_kinase_AS"/>
</dbReference>
<comment type="similarity">
    <text evidence="1">Belongs to the protein kinase superfamily. TKL Ser/Thr protein kinase family.</text>
</comment>
<dbReference type="PROSITE" id="PS00108">
    <property type="entry name" value="PROTEIN_KINASE_ST"/>
    <property type="match status" value="1"/>
</dbReference>
<dbReference type="Pfam" id="PF07714">
    <property type="entry name" value="PK_Tyr_Ser-Thr"/>
    <property type="match status" value="1"/>
</dbReference>
<evidence type="ECO:0000256" key="7">
    <source>
        <dbReference type="PROSITE-ProRule" id="PRU00023"/>
    </source>
</evidence>
<name>A0ABP0TN26_9BRYO</name>
<dbReference type="SUPFAM" id="SSF48403">
    <property type="entry name" value="Ankyrin repeat"/>
    <property type="match status" value="1"/>
</dbReference>
<dbReference type="PROSITE" id="PS00107">
    <property type="entry name" value="PROTEIN_KINASE_ATP"/>
    <property type="match status" value="1"/>
</dbReference>
<dbReference type="InterPro" id="IPR036770">
    <property type="entry name" value="Ankyrin_rpt-contain_sf"/>
</dbReference>
<evidence type="ECO:0000256" key="5">
    <source>
        <dbReference type="ARBA" id="ARBA00022777"/>
    </source>
</evidence>
<feature type="binding site" evidence="8">
    <location>
        <position position="155"/>
    </location>
    <ligand>
        <name>ATP</name>
        <dbReference type="ChEBI" id="CHEBI:30616"/>
    </ligand>
</feature>
<dbReference type="SMART" id="SM00220">
    <property type="entry name" value="S_TKc"/>
    <property type="match status" value="1"/>
</dbReference>
<dbReference type="Pfam" id="PF12796">
    <property type="entry name" value="Ank_2"/>
    <property type="match status" value="1"/>
</dbReference>
<protein>
    <recommendedName>
        <fullName evidence="10">Protein kinase domain-containing protein</fullName>
    </recommendedName>
</protein>
<dbReference type="InterPro" id="IPR000719">
    <property type="entry name" value="Prot_kinase_dom"/>
</dbReference>
<evidence type="ECO:0000256" key="3">
    <source>
        <dbReference type="ARBA" id="ARBA00022679"/>
    </source>
</evidence>
<dbReference type="InterPro" id="IPR011009">
    <property type="entry name" value="Kinase-like_dom_sf"/>
</dbReference>
<dbReference type="EMBL" id="OZ019905">
    <property type="protein sequence ID" value="CAK9200786.1"/>
    <property type="molecule type" value="Genomic_DNA"/>
</dbReference>
<dbReference type="PANTHER" id="PTHR44329">
    <property type="entry name" value="SERINE/THREONINE-PROTEIN KINASE TNNI3K-RELATED"/>
    <property type="match status" value="1"/>
</dbReference>
<keyword evidence="5" id="KW-0418">Kinase</keyword>
<sequence length="409" mass="46508">MADRAQVSQLHWAVRNGDVGSLRKLLKEDKTLVNAADYDKRTPLHIAATRDHRAVAKILLAEGASINALDRWGASPCGDAQSEGHAEMVRLLEENGGEAVEGHEVNLPLTPPLGQRVDWEISPSEIDLENSELIGKGSFGEIRKAIWRGTPVAVKTIRPSLSNDRMVVNDFRQEVELLVKLRHPNIVQFLGAVTRQPPLMLITEYLAGGDLYELLSRKKEALPAPLIVKYSLDIARGMCYLHNGPNAIIHRDLKPRNVILDEAHELKVGDFGLSKLIEVNHLRDVYKMTGETGSYRYMAPEVFLHEQYDKSVDVFSFAMVLYEMFEGAAPFEEEVAYDAAQLVADEDRRPEMKAKTYPLGMQELIRRCWSRNSKERPPFDTIVEELQKMEVQYDRIHLRDLLHIRRQRD</sequence>
<dbReference type="PROSITE" id="PS50297">
    <property type="entry name" value="ANK_REP_REGION"/>
    <property type="match status" value="1"/>
</dbReference>
<dbReference type="PIRSF" id="PIRSF000654">
    <property type="entry name" value="Integrin-linked_kinase"/>
    <property type="match status" value="1"/>
</dbReference>
<dbReference type="SMART" id="SM00248">
    <property type="entry name" value="ANK"/>
    <property type="match status" value="2"/>
</dbReference>
<evidence type="ECO:0000259" key="10">
    <source>
        <dbReference type="PROSITE" id="PS50011"/>
    </source>
</evidence>
<dbReference type="Gene3D" id="1.10.510.10">
    <property type="entry name" value="Transferase(Phosphotransferase) domain 1"/>
    <property type="match status" value="1"/>
</dbReference>
<evidence type="ECO:0000256" key="2">
    <source>
        <dbReference type="ARBA" id="ARBA00022527"/>
    </source>
</evidence>
<dbReference type="PROSITE" id="PS50011">
    <property type="entry name" value="PROTEIN_KINASE_DOM"/>
    <property type="match status" value="1"/>
</dbReference>
<dbReference type="Proteomes" id="UP001497512">
    <property type="component" value="Chromosome 13"/>
</dbReference>
<evidence type="ECO:0000313" key="11">
    <source>
        <dbReference type="EMBL" id="CAK9200786.1"/>
    </source>
</evidence>
<dbReference type="PRINTS" id="PR00109">
    <property type="entry name" value="TYRKINASE"/>
</dbReference>
<gene>
    <name evidence="11" type="ORF">CSSPTR1EN2_LOCUS5581</name>
</gene>
<keyword evidence="4 8" id="KW-0547">Nucleotide-binding</keyword>